<name>A0A1G2HX36_9BACT</name>
<accession>A0A1G2HX36</accession>
<proteinExistence type="predicted"/>
<protein>
    <submittedName>
        <fullName evidence="3">Uncharacterized protein</fullName>
    </submittedName>
</protein>
<feature type="region of interest" description="Disordered" evidence="2">
    <location>
        <begin position="44"/>
        <end position="72"/>
    </location>
</feature>
<dbReference type="AlphaFoldDB" id="A0A1G2HX36"/>
<evidence type="ECO:0000256" key="1">
    <source>
        <dbReference type="SAM" id="Coils"/>
    </source>
</evidence>
<evidence type="ECO:0000313" key="4">
    <source>
        <dbReference type="Proteomes" id="UP000179183"/>
    </source>
</evidence>
<feature type="coiled-coil region" evidence="1">
    <location>
        <begin position="181"/>
        <end position="222"/>
    </location>
</feature>
<dbReference type="EMBL" id="MHOQ01000022">
    <property type="protein sequence ID" value="OGZ66770.1"/>
    <property type="molecule type" value="Genomic_DNA"/>
</dbReference>
<organism evidence="3 4">
    <name type="scientific">Candidatus Staskawiczbacteria bacterium RIFCSPHIGHO2_02_FULL_33_16</name>
    <dbReference type="NCBI Taxonomy" id="1802204"/>
    <lineage>
        <taxon>Bacteria</taxon>
        <taxon>Candidatus Staskawicziibacteriota</taxon>
    </lineage>
</organism>
<keyword evidence="1" id="KW-0175">Coiled coil</keyword>
<feature type="compositionally biased region" description="Basic and acidic residues" evidence="2">
    <location>
        <begin position="269"/>
        <end position="293"/>
    </location>
</feature>
<evidence type="ECO:0000256" key="2">
    <source>
        <dbReference type="SAM" id="MobiDB-lite"/>
    </source>
</evidence>
<reference evidence="3 4" key="1">
    <citation type="journal article" date="2016" name="Nat. Commun.">
        <title>Thousands of microbial genomes shed light on interconnected biogeochemical processes in an aquifer system.</title>
        <authorList>
            <person name="Anantharaman K."/>
            <person name="Brown C.T."/>
            <person name="Hug L.A."/>
            <person name="Sharon I."/>
            <person name="Castelle C.J."/>
            <person name="Probst A.J."/>
            <person name="Thomas B.C."/>
            <person name="Singh A."/>
            <person name="Wilkins M.J."/>
            <person name="Karaoz U."/>
            <person name="Brodie E.L."/>
            <person name="Williams K.H."/>
            <person name="Hubbard S.S."/>
            <person name="Banfield J.F."/>
        </authorList>
    </citation>
    <scope>NUCLEOTIDE SEQUENCE [LARGE SCALE GENOMIC DNA]</scope>
</reference>
<feature type="compositionally biased region" description="Basic and acidic residues" evidence="2">
    <location>
        <begin position="63"/>
        <end position="72"/>
    </location>
</feature>
<evidence type="ECO:0000313" key="3">
    <source>
        <dbReference type="EMBL" id="OGZ66770.1"/>
    </source>
</evidence>
<gene>
    <name evidence="3" type="ORF">A3D34_03605</name>
</gene>
<sequence length="301" mass="34903">MVIDNKQELQTKEYLQRLDIKTMKKDIQRLRDADTLAETERIVVTKTAKNEYGPKQNSQPENTVKKQNPEVKPRPVFIKQAAKPEQKTALKQNLSDNNATDQLKVKIEEGNKKYASENEKQQIFLFESQLVQLKKQLQSVSDKKLSLASQRSNILTEKENSQRKLSSIIEAEKSALSEEQKQEIEKQRWAIEKDIANIENKINNIDQDHKKFKEEENTLKEKIATIDNSLKNIHSSVKKIADQEIKNKQDVSELQEEYLKGFQPSATIAKEKSTESLKKEEQQRSEFMKEVEKWASSSKSE</sequence>
<feature type="region of interest" description="Disordered" evidence="2">
    <location>
        <begin position="269"/>
        <end position="301"/>
    </location>
</feature>
<comment type="caution">
    <text evidence="3">The sequence shown here is derived from an EMBL/GenBank/DDBJ whole genome shotgun (WGS) entry which is preliminary data.</text>
</comment>
<dbReference type="Proteomes" id="UP000179183">
    <property type="component" value="Unassembled WGS sequence"/>
</dbReference>